<dbReference type="Gene3D" id="2.20.200.10">
    <property type="entry name" value="Outer membrane efflux proteins (OEP)"/>
    <property type="match status" value="1"/>
</dbReference>
<dbReference type="InterPro" id="IPR010131">
    <property type="entry name" value="MdtP/NodT-like"/>
</dbReference>
<keyword evidence="7 9" id="KW-0564">Palmitate</keyword>
<evidence type="ECO:0000256" key="6">
    <source>
        <dbReference type="ARBA" id="ARBA00023136"/>
    </source>
</evidence>
<dbReference type="GO" id="GO:0015562">
    <property type="term" value="F:efflux transmembrane transporter activity"/>
    <property type="evidence" value="ECO:0007669"/>
    <property type="project" value="InterPro"/>
</dbReference>
<dbReference type="KEGG" id="hyf:DTO96_100401"/>
<evidence type="ECO:0000313" key="10">
    <source>
        <dbReference type="EMBL" id="AXF84691.1"/>
    </source>
</evidence>
<organism evidence="10 11">
    <name type="scientific">Ephemeroptericola cinctiostellae</name>
    <dbReference type="NCBI Taxonomy" id="2268024"/>
    <lineage>
        <taxon>Bacteria</taxon>
        <taxon>Pseudomonadati</taxon>
        <taxon>Pseudomonadota</taxon>
        <taxon>Betaproteobacteria</taxon>
        <taxon>Burkholderiales</taxon>
        <taxon>Burkholderiaceae</taxon>
        <taxon>Ephemeroptericola</taxon>
    </lineage>
</organism>
<dbReference type="PANTHER" id="PTHR30203:SF20">
    <property type="entry name" value="MULTIDRUG RESISTANCE OUTER MEMBRANE PROTEIN MDTP-RELATED"/>
    <property type="match status" value="1"/>
</dbReference>
<dbReference type="GO" id="GO:0005886">
    <property type="term" value="C:plasma membrane"/>
    <property type="evidence" value="ECO:0007669"/>
    <property type="project" value="UniProtKB-SubCell"/>
</dbReference>
<keyword evidence="8 9" id="KW-0449">Lipoprotein</keyword>
<keyword evidence="3 9" id="KW-1134">Transmembrane beta strand</keyword>
<evidence type="ECO:0000256" key="4">
    <source>
        <dbReference type="ARBA" id="ARBA00022692"/>
    </source>
</evidence>
<protein>
    <submittedName>
        <fullName evidence="10">Outer membrane protein OprM</fullName>
    </submittedName>
</protein>
<comment type="similarity">
    <text evidence="2 9">Belongs to the outer membrane factor (OMF) (TC 1.B.17) family.</text>
</comment>
<sequence length="496" mass="53808">MAGFAHNLIELDMKKTSVRLMTRVSQGAFMVALAALGAGCASVTGHHEPLAQVALSDVRLPEASAQARANWPKNGWWRQYRDEQLNALIEQAFADSPNLEVLASRVESAKVTADGVKKLSYPSGGIRLAPTEQTYSENYIYPASLWDGWKDSGLVSAAISWDLDLWGRHRMQYRAALGQAAAAELEYEAARQAIAANIVGLHGQLSALDVRLGLLDAQIKLQNTNKQRWTERERAGLQPVQTSIQVDGVIAQLEQLRGTFMAQRDISTAQLAALMGKTPAQMPRISAPSRWTALNLPNELPANILGARPDIAAAQHYIVAATENVKAVRTEFYPNINLNVSAGFQAIGLDKLFKAGSSFQTVEPAITLPIFSGAGLNAKLRSQQAALDSAVAQYNQTVYQAVADAGQQLANYRNSSVQITQQQRLLANTERLAGLVQSRYTQGISAQMDSLISQVNLLSAKDALVADYAVRRAQEAKLAVSLGTGFDGVWQQQSNK</sequence>
<comment type="subcellular location">
    <subcellularLocation>
        <location evidence="9">Cell membrane</location>
        <topology evidence="9">Lipid-anchor</topology>
    </subcellularLocation>
    <subcellularLocation>
        <location evidence="1">Membrane</location>
    </subcellularLocation>
</comment>
<dbReference type="EMBL" id="CP031124">
    <property type="protein sequence ID" value="AXF84691.1"/>
    <property type="molecule type" value="Genomic_DNA"/>
</dbReference>
<dbReference type="NCBIfam" id="TIGR01845">
    <property type="entry name" value="outer_NodT"/>
    <property type="match status" value="1"/>
</dbReference>
<evidence type="ECO:0000256" key="1">
    <source>
        <dbReference type="ARBA" id="ARBA00004370"/>
    </source>
</evidence>
<dbReference type="Proteomes" id="UP000252182">
    <property type="component" value="Chromosome"/>
</dbReference>
<accession>A0A345D8K3</accession>
<evidence type="ECO:0000256" key="5">
    <source>
        <dbReference type="ARBA" id="ARBA00022729"/>
    </source>
</evidence>
<proteinExistence type="inferred from homology"/>
<dbReference type="AlphaFoldDB" id="A0A345D8K3"/>
<keyword evidence="4 9" id="KW-0812">Transmembrane</keyword>
<keyword evidence="5" id="KW-0732">Signal</keyword>
<evidence type="ECO:0000256" key="9">
    <source>
        <dbReference type="RuleBase" id="RU362097"/>
    </source>
</evidence>
<evidence type="ECO:0000256" key="8">
    <source>
        <dbReference type="ARBA" id="ARBA00023288"/>
    </source>
</evidence>
<reference evidence="11" key="1">
    <citation type="submission" date="2018-07" db="EMBL/GenBank/DDBJ databases">
        <authorList>
            <person name="Kim H."/>
        </authorList>
    </citation>
    <scope>NUCLEOTIDE SEQUENCE [LARGE SCALE GENOMIC DNA]</scope>
    <source>
        <strain evidence="11">F02</strain>
    </source>
</reference>
<keyword evidence="6 9" id="KW-0472">Membrane</keyword>
<dbReference type="InterPro" id="IPR003423">
    <property type="entry name" value="OMP_efflux"/>
</dbReference>
<evidence type="ECO:0000313" key="11">
    <source>
        <dbReference type="Proteomes" id="UP000252182"/>
    </source>
</evidence>
<gene>
    <name evidence="10" type="primary">oprM_1</name>
    <name evidence="10" type="ORF">DTO96_100401</name>
</gene>
<dbReference type="PANTHER" id="PTHR30203">
    <property type="entry name" value="OUTER MEMBRANE CATION EFFLUX PROTEIN"/>
    <property type="match status" value="1"/>
</dbReference>
<evidence type="ECO:0000256" key="7">
    <source>
        <dbReference type="ARBA" id="ARBA00023139"/>
    </source>
</evidence>
<name>A0A345D8K3_9BURK</name>
<keyword evidence="11" id="KW-1185">Reference proteome</keyword>
<dbReference type="Pfam" id="PF02321">
    <property type="entry name" value="OEP"/>
    <property type="match status" value="2"/>
</dbReference>
<evidence type="ECO:0000256" key="2">
    <source>
        <dbReference type="ARBA" id="ARBA00007613"/>
    </source>
</evidence>
<evidence type="ECO:0000256" key="3">
    <source>
        <dbReference type="ARBA" id="ARBA00022452"/>
    </source>
</evidence>
<dbReference type="SUPFAM" id="SSF56954">
    <property type="entry name" value="Outer membrane efflux proteins (OEP)"/>
    <property type="match status" value="1"/>
</dbReference>
<dbReference type="Gene3D" id="1.20.1600.10">
    <property type="entry name" value="Outer membrane efflux proteins (OEP)"/>
    <property type="match status" value="1"/>
</dbReference>